<gene>
    <name evidence="1" type="ORF">RCL2_002356200</name>
</gene>
<dbReference type="Gene3D" id="3.80.10.10">
    <property type="entry name" value="Ribonuclease Inhibitor"/>
    <property type="match status" value="1"/>
</dbReference>
<evidence type="ECO:0008006" key="3">
    <source>
        <dbReference type="Google" id="ProtNLM"/>
    </source>
</evidence>
<evidence type="ECO:0000313" key="2">
    <source>
        <dbReference type="Proteomes" id="UP000615446"/>
    </source>
</evidence>
<reference evidence="1" key="1">
    <citation type="submission" date="2019-10" db="EMBL/GenBank/DDBJ databases">
        <title>Conservation and host-specific expression of non-tandemly repeated heterogenous ribosome RNA gene in arbuscular mycorrhizal fungi.</title>
        <authorList>
            <person name="Maeda T."/>
            <person name="Kobayashi Y."/>
            <person name="Nakagawa T."/>
            <person name="Ezawa T."/>
            <person name="Yamaguchi K."/>
            <person name="Bino T."/>
            <person name="Nishimoto Y."/>
            <person name="Shigenobu S."/>
            <person name="Kawaguchi M."/>
        </authorList>
    </citation>
    <scope>NUCLEOTIDE SEQUENCE</scope>
    <source>
        <strain evidence="1">HR1</strain>
    </source>
</reference>
<accession>A0A8H3M1F2</accession>
<comment type="caution">
    <text evidence="1">The sequence shown here is derived from an EMBL/GenBank/DDBJ whole genome shotgun (WGS) entry which is preliminary data.</text>
</comment>
<dbReference type="PANTHER" id="PTHR13318:SF95">
    <property type="entry name" value="F-BOX PROTEIN YLR352W"/>
    <property type="match status" value="1"/>
</dbReference>
<dbReference type="PANTHER" id="PTHR13318">
    <property type="entry name" value="PARTNER OF PAIRED, ISOFORM B-RELATED"/>
    <property type="match status" value="1"/>
</dbReference>
<dbReference type="InterPro" id="IPR006553">
    <property type="entry name" value="Leu-rich_rpt_Cys-con_subtyp"/>
</dbReference>
<sequence length="483" mass="56471">MAPEDFEKMLRSDIDEMWNNFSEKELIESEKLSELKGNEVDDKFRLERFLKIVPRGGRKPVYSSKLTHLRIAHYHSLSNKKIKGIVHTFQNIIHLDFEESMKSVSIEFSEISICNVICSCPKLQQLDLSYCEITDKTIEEIARSCHILKYLNLRGCYKISKGAVNKLNPNINIENFVDTITPLDLIGVVRNHLTHNNVASRQILAQSLQSLLDLSMRDNLQWYSDPGKMFDENIDAEKEEAFNEFIKEYGEREEDWTIYDNDWHDWDDLFCEIKTHWNTKAVKYWREKILKRFVYSLPSVSNPTSLFHVLLQSNVIYLPQLISLIELPYYPLELRSEIWGPSRTWPDGQSTCEKQDIKHVGVCGSSANFPAKIFKITRSKMSTTDNSDIISLNLRFRNSQNRNVIFVIEVSKNDLVSVIVDRVRGILTPHLPVRPHNFHLQQIYPTSIQRRRMQPENMISVYFPENPDEDMIHIFVYPPLSPE</sequence>
<organism evidence="1 2">
    <name type="scientific">Rhizophagus clarus</name>
    <dbReference type="NCBI Taxonomy" id="94130"/>
    <lineage>
        <taxon>Eukaryota</taxon>
        <taxon>Fungi</taxon>
        <taxon>Fungi incertae sedis</taxon>
        <taxon>Mucoromycota</taxon>
        <taxon>Glomeromycotina</taxon>
        <taxon>Glomeromycetes</taxon>
        <taxon>Glomerales</taxon>
        <taxon>Glomeraceae</taxon>
        <taxon>Rhizophagus</taxon>
    </lineage>
</organism>
<dbReference type="Proteomes" id="UP000615446">
    <property type="component" value="Unassembled WGS sequence"/>
</dbReference>
<dbReference type="OrthoDB" id="550575at2759"/>
<dbReference type="InterPro" id="IPR032675">
    <property type="entry name" value="LRR_dom_sf"/>
</dbReference>
<dbReference type="EMBL" id="BLAL01000254">
    <property type="protein sequence ID" value="GES96962.1"/>
    <property type="molecule type" value="Genomic_DNA"/>
</dbReference>
<name>A0A8H3M1F2_9GLOM</name>
<proteinExistence type="predicted"/>
<evidence type="ECO:0000313" key="1">
    <source>
        <dbReference type="EMBL" id="GES96962.1"/>
    </source>
</evidence>
<dbReference type="AlphaFoldDB" id="A0A8H3M1F2"/>
<dbReference type="SMART" id="SM00367">
    <property type="entry name" value="LRR_CC"/>
    <property type="match status" value="2"/>
</dbReference>
<dbReference type="GO" id="GO:0019005">
    <property type="term" value="C:SCF ubiquitin ligase complex"/>
    <property type="evidence" value="ECO:0007669"/>
    <property type="project" value="TreeGrafter"/>
</dbReference>
<dbReference type="GO" id="GO:0031146">
    <property type="term" value="P:SCF-dependent proteasomal ubiquitin-dependent protein catabolic process"/>
    <property type="evidence" value="ECO:0007669"/>
    <property type="project" value="TreeGrafter"/>
</dbReference>
<protein>
    <recommendedName>
        <fullName evidence="3">F-box domain-containing protein</fullName>
    </recommendedName>
</protein>
<dbReference type="SUPFAM" id="SSF52047">
    <property type="entry name" value="RNI-like"/>
    <property type="match status" value="1"/>
</dbReference>